<protein>
    <recommendedName>
        <fullName evidence="3">(S)-ureidoglycine aminohydrolase cupin domain-containing protein</fullName>
    </recommendedName>
</protein>
<evidence type="ECO:0000313" key="2">
    <source>
        <dbReference type="Proteomes" id="UP000657574"/>
    </source>
</evidence>
<dbReference type="EMBL" id="BMQA01000119">
    <property type="protein sequence ID" value="GGJ70272.1"/>
    <property type="molecule type" value="Genomic_DNA"/>
</dbReference>
<dbReference type="AlphaFoldDB" id="A0A917PC00"/>
<reference evidence="1" key="2">
    <citation type="submission" date="2020-09" db="EMBL/GenBank/DDBJ databases">
        <authorList>
            <person name="Sun Q."/>
            <person name="Ohkuma M."/>
        </authorList>
    </citation>
    <scope>NUCLEOTIDE SEQUENCE</scope>
    <source>
        <strain evidence="1">JCM 3086</strain>
    </source>
</reference>
<evidence type="ECO:0008006" key="3">
    <source>
        <dbReference type="Google" id="ProtNLM"/>
    </source>
</evidence>
<dbReference type="RefSeq" id="WP_189317587.1">
    <property type="nucleotide sequence ID" value="NZ_BMQA01000119.1"/>
</dbReference>
<comment type="caution">
    <text evidence="1">The sequence shown here is derived from an EMBL/GenBank/DDBJ whole genome shotgun (WGS) entry which is preliminary data.</text>
</comment>
<name>A0A917PC00_9ACTN</name>
<gene>
    <name evidence="1" type="ORF">GCM10010121_096180</name>
</gene>
<accession>A0A917PC00</accession>
<organism evidence="1 2">
    <name type="scientific">Streptomyces brasiliensis</name>
    <dbReference type="NCBI Taxonomy" id="1954"/>
    <lineage>
        <taxon>Bacteria</taxon>
        <taxon>Bacillati</taxon>
        <taxon>Actinomycetota</taxon>
        <taxon>Actinomycetes</taxon>
        <taxon>Kitasatosporales</taxon>
        <taxon>Streptomycetaceae</taxon>
        <taxon>Streptomyces</taxon>
    </lineage>
</organism>
<dbReference type="Proteomes" id="UP000657574">
    <property type="component" value="Unassembled WGS sequence"/>
</dbReference>
<evidence type="ECO:0000313" key="1">
    <source>
        <dbReference type="EMBL" id="GGJ70272.1"/>
    </source>
</evidence>
<keyword evidence="2" id="KW-1185">Reference proteome</keyword>
<dbReference type="InterPro" id="IPR014710">
    <property type="entry name" value="RmlC-like_jellyroll"/>
</dbReference>
<dbReference type="SUPFAM" id="SSF51182">
    <property type="entry name" value="RmlC-like cupins"/>
    <property type="match status" value="1"/>
</dbReference>
<sequence>MEFPPGWSYQLHCSESVDFSTVVQGAVDFSVDEGTRTLGPGNCVLVAGTSYAWSTKHGCRLLVVMLGGQRA</sequence>
<reference evidence="1" key="1">
    <citation type="journal article" date="2014" name="Int. J. Syst. Evol. Microbiol.">
        <title>Complete genome sequence of Corynebacterium casei LMG S-19264T (=DSM 44701T), isolated from a smear-ripened cheese.</title>
        <authorList>
            <consortium name="US DOE Joint Genome Institute (JGI-PGF)"/>
            <person name="Walter F."/>
            <person name="Albersmeier A."/>
            <person name="Kalinowski J."/>
            <person name="Ruckert C."/>
        </authorList>
    </citation>
    <scope>NUCLEOTIDE SEQUENCE</scope>
    <source>
        <strain evidence="1">JCM 3086</strain>
    </source>
</reference>
<dbReference type="Gene3D" id="2.60.120.10">
    <property type="entry name" value="Jelly Rolls"/>
    <property type="match status" value="1"/>
</dbReference>
<dbReference type="InterPro" id="IPR011051">
    <property type="entry name" value="RmlC_Cupin_sf"/>
</dbReference>
<proteinExistence type="predicted"/>